<evidence type="ECO:0000256" key="1">
    <source>
        <dbReference type="SAM" id="Phobius"/>
    </source>
</evidence>
<evidence type="ECO:0000256" key="2">
    <source>
        <dbReference type="SAM" id="SignalP"/>
    </source>
</evidence>
<comment type="caution">
    <text evidence="3">The sequence shown here is derived from an EMBL/GenBank/DDBJ whole genome shotgun (WGS) entry which is preliminary data.</text>
</comment>
<evidence type="ECO:0000313" key="4">
    <source>
        <dbReference type="Proteomes" id="UP000664293"/>
    </source>
</evidence>
<keyword evidence="4" id="KW-1185">Reference proteome</keyword>
<keyword evidence="1" id="KW-0472">Membrane</keyword>
<name>A0ABS3E4H4_9GAMM</name>
<accession>A0ABS3E4H4</accession>
<feature type="chain" id="PRO_5045599435" evidence="2">
    <location>
        <begin position="25"/>
        <end position="68"/>
    </location>
</feature>
<dbReference type="Proteomes" id="UP000664293">
    <property type="component" value="Unassembled WGS sequence"/>
</dbReference>
<dbReference type="RefSeq" id="WP_206999709.1">
    <property type="nucleotide sequence ID" value="NZ_JAEKJR010000001.1"/>
</dbReference>
<feature type="transmembrane region" description="Helical" evidence="1">
    <location>
        <begin position="40"/>
        <end position="57"/>
    </location>
</feature>
<keyword evidence="1" id="KW-1133">Transmembrane helix</keyword>
<reference evidence="3 4" key="1">
    <citation type="submission" date="2020-12" db="EMBL/GenBank/DDBJ databases">
        <title>Oil enriched cultivation method for isolating marine PHA-producing bacteria.</title>
        <authorList>
            <person name="Zheng W."/>
            <person name="Yu S."/>
            <person name="Huang Y."/>
        </authorList>
    </citation>
    <scope>NUCLEOTIDE SEQUENCE [LARGE SCALE GENOMIC DNA]</scope>
    <source>
        <strain evidence="3 4">SN0-2</strain>
    </source>
</reference>
<sequence length="68" mass="7423">MKLKKILLAVTTLTGATFSLFSQAHEGHAPAGVIHEMHHMLWLAMALSVSALAVFLIRKAVKSRSEKP</sequence>
<keyword evidence="1" id="KW-0812">Transmembrane</keyword>
<evidence type="ECO:0000313" key="3">
    <source>
        <dbReference type="EMBL" id="MBN8430195.1"/>
    </source>
</evidence>
<protein>
    <submittedName>
        <fullName evidence="3">Uncharacterized protein</fullName>
    </submittedName>
</protein>
<proteinExistence type="predicted"/>
<keyword evidence="2" id="KW-0732">Signal</keyword>
<organism evidence="3 4">
    <name type="scientific">Microbulbifer salipaludis</name>
    <dbReference type="NCBI Taxonomy" id="187980"/>
    <lineage>
        <taxon>Bacteria</taxon>
        <taxon>Pseudomonadati</taxon>
        <taxon>Pseudomonadota</taxon>
        <taxon>Gammaproteobacteria</taxon>
        <taxon>Cellvibrionales</taxon>
        <taxon>Microbulbiferaceae</taxon>
        <taxon>Microbulbifer</taxon>
    </lineage>
</organism>
<dbReference type="EMBL" id="JAEKJR010000001">
    <property type="protein sequence ID" value="MBN8430195.1"/>
    <property type="molecule type" value="Genomic_DNA"/>
</dbReference>
<feature type="signal peptide" evidence="2">
    <location>
        <begin position="1"/>
        <end position="24"/>
    </location>
</feature>
<gene>
    <name evidence="3" type="ORF">JF535_04930</name>
</gene>